<evidence type="ECO:0000259" key="2">
    <source>
        <dbReference type="Pfam" id="PF08385"/>
    </source>
</evidence>
<feature type="domain" description="Dynein heavy chain tail" evidence="2">
    <location>
        <begin position="540"/>
        <end position="849"/>
    </location>
</feature>
<protein>
    <submittedName>
        <fullName evidence="3">IAD-1alpha dynein heavy chain</fullName>
    </submittedName>
</protein>
<feature type="region of interest" description="Disordered" evidence="1">
    <location>
        <begin position="507"/>
        <end position="539"/>
    </location>
</feature>
<feature type="domain" description="Dynein heavy chain tail" evidence="2">
    <location>
        <begin position="343"/>
        <end position="503"/>
    </location>
</feature>
<comment type="caution">
    <text evidence="3">The sequence shown here is derived from an EMBL/GenBank/DDBJ whole genome shotgun (WGS) entry which is preliminary data.</text>
</comment>
<name>A0ABQ5JZG9_9EUKA</name>
<feature type="domain" description="Dynein heavy chain tail" evidence="2">
    <location>
        <begin position="77"/>
        <end position="241"/>
    </location>
</feature>
<dbReference type="PANTHER" id="PTHR46532:SF11">
    <property type="entry name" value="DYNEIN AXONEMAL HEAVY CHAIN 12"/>
    <property type="match status" value="1"/>
</dbReference>
<dbReference type="EMBL" id="BQXS01012468">
    <property type="protein sequence ID" value="GKT23489.1"/>
    <property type="molecule type" value="Genomic_DNA"/>
</dbReference>
<keyword evidence="4" id="KW-1185">Reference proteome</keyword>
<feature type="compositionally biased region" description="Low complexity" evidence="1">
    <location>
        <begin position="1206"/>
        <end position="1221"/>
    </location>
</feature>
<feature type="region of interest" description="Disordered" evidence="1">
    <location>
        <begin position="1157"/>
        <end position="1221"/>
    </location>
</feature>
<dbReference type="InterPro" id="IPR013594">
    <property type="entry name" value="Dynein_heavy_tail"/>
</dbReference>
<feature type="region of interest" description="Disordered" evidence="1">
    <location>
        <begin position="307"/>
        <end position="327"/>
    </location>
</feature>
<gene>
    <name evidence="3" type="ORF">ADUPG1_012444</name>
</gene>
<feature type="compositionally biased region" description="Basic and acidic residues" evidence="1">
    <location>
        <begin position="507"/>
        <end position="516"/>
    </location>
</feature>
<evidence type="ECO:0000313" key="4">
    <source>
        <dbReference type="Proteomes" id="UP001057375"/>
    </source>
</evidence>
<dbReference type="PANTHER" id="PTHR46532">
    <property type="entry name" value="MALE FERTILITY FACTOR KL5"/>
    <property type="match status" value="1"/>
</dbReference>
<feature type="compositionally biased region" description="Basic and acidic residues" evidence="1">
    <location>
        <begin position="1157"/>
        <end position="1184"/>
    </location>
</feature>
<accession>A0ABQ5JZG9</accession>
<reference evidence="3" key="1">
    <citation type="submission" date="2022-03" db="EMBL/GenBank/DDBJ databases">
        <title>Draft genome sequence of Aduncisulcus paluster, a free-living microaerophilic Fornicata.</title>
        <authorList>
            <person name="Yuyama I."/>
            <person name="Kume K."/>
            <person name="Tamura T."/>
            <person name="Inagaki Y."/>
            <person name="Hashimoto T."/>
        </authorList>
    </citation>
    <scope>NUCLEOTIDE SEQUENCE</scope>
    <source>
        <strain evidence="3">NY0171</strain>
    </source>
</reference>
<feature type="compositionally biased region" description="Low complexity" evidence="1">
    <location>
        <begin position="517"/>
        <end position="528"/>
    </location>
</feature>
<proteinExistence type="predicted"/>
<feature type="compositionally biased region" description="Basic and acidic residues" evidence="1">
    <location>
        <begin position="307"/>
        <end position="318"/>
    </location>
</feature>
<dbReference type="Pfam" id="PF08385">
    <property type="entry name" value="DHC_N1"/>
    <property type="match status" value="3"/>
</dbReference>
<evidence type="ECO:0000313" key="3">
    <source>
        <dbReference type="EMBL" id="GKT23489.1"/>
    </source>
</evidence>
<dbReference type="Proteomes" id="UP001057375">
    <property type="component" value="Unassembled WGS sequence"/>
</dbReference>
<organism evidence="3 4">
    <name type="scientific">Aduncisulcus paluster</name>
    <dbReference type="NCBI Taxonomy" id="2918883"/>
    <lineage>
        <taxon>Eukaryota</taxon>
        <taxon>Metamonada</taxon>
        <taxon>Carpediemonas-like organisms</taxon>
        <taxon>Aduncisulcus</taxon>
    </lineage>
</organism>
<dbReference type="InterPro" id="IPR026983">
    <property type="entry name" value="DHC"/>
</dbReference>
<evidence type="ECO:0000256" key="1">
    <source>
        <dbReference type="SAM" id="MobiDB-lite"/>
    </source>
</evidence>
<feature type="non-terminal residue" evidence="3">
    <location>
        <position position="1221"/>
    </location>
</feature>
<sequence length="1221" mass="136385">METIGGLKSVLDKFMPEIEESALPENIVVEVRASLKKFSQALTLMMEELGPTVRIDYPRVPDGQASALAEDRHLVATFSQDVEKWTTVLNKTLRSVGDMVQESPGPRAIVDVWRRKAATLSSVYSKLSHEKVTKVLAVLSHKGAEPAKNLQVRMSELSKRTEEAVDNTRFLSILEPHIRTIETAPLENLMTDVVSFLKNAKLVWTVSRYFNTDERMKGLLKEMTYLLVKRVKYAVNISQLLVPPKITAACGSDSTIMEDIIGKMSIGESVSQKDIEEGKERTKLRILAEREEEIVGTRHGSELRTARARSIQEVKDGSKSSTGSSSTMPLFSTVRPVGDHLLHAVKVLNESCNLLEKWKNTFMEKKREIETEGSHRKWEFSPTDIFEESKIAVSRCETLLKIVLEVHSFVPLYSSQLSSLSSTSSLTMVTQNLYKAILPFVRKSEKKDDIFSRNGSNWSNRYQHYQQSIRLAQAACSDFIDGAFKTVRNVDSAIQLLVNWQKEERSTAVVPDRSERQSSLSSSSSASRGTGGPGSKRSSTIVLQKLSSKVPTVVDMLLRQMDDIGIRFDKQKYNPPIRSSRAPVSEAVKWVRDQFNSIKSTYTIFKQLHKDEISQKSVADKFSQLATKFKQYEQEIVGEFKKVTQEKVLMYLNAPLLIEVPKTQSIEESFGITDDDNVFARLRKAKKTGLGAYLSIGGEGTSARTTRKHAEATSRALRTGHRGSQSGETTAVLPSSDELCSSLYILDSPNQVIVNFHPSLEPIMAESKALSAINVTVPASLNSTLLQREKYIGRKDMLVKILSDLNNAIASLDKEEKQLILPTVKNNVAKVLLPGFVSLNWNSLSNDQFIVHCEKAVRELKDTTDHIKKESKSLATTIADIKSIKLFKPPKRMSYSEMEEILKKGMEAKKTAAEQSHRAKKEKRDAFLSARDEIKRSASKKGAISGGPSSSILFSSSQSHSHVSKVTLKAMKKQQEIASMSKDGNIVFNTPTLEEFVSIVQREMHKNVKVAIDKYRSVTNLLRNLEASVCGTQTGSNPIMKHYYAVWEAKLFGGLKAMVTKGLLSYINTLSKFKDDTATIDGKGKPLFRVTDGEVVDGKKILPLFQVSAQLIGHSVKMTPSLTKVDEELVRIAQLIVGSIVPFYSWIPGTCIPENEREQWEREEKERKEKEAAQSQTKELEKVKKQVKSSNLTGRVTARSGRITARSGRSSTMSMRSDGSM</sequence>